<keyword evidence="1" id="KW-0812">Transmembrane</keyword>
<evidence type="ECO:0000313" key="4">
    <source>
        <dbReference type="Proteomes" id="UP000178783"/>
    </source>
</evidence>
<evidence type="ECO:0000313" key="3">
    <source>
        <dbReference type="EMBL" id="OGF24216.1"/>
    </source>
</evidence>
<dbReference type="InterPro" id="IPR026272">
    <property type="entry name" value="SdpI"/>
</dbReference>
<dbReference type="GO" id="GO:0009636">
    <property type="term" value="P:response to toxic substance"/>
    <property type="evidence" value="ECO:0007669"/>
    <property type="project" value="TreeGrafter"/>
</dbReference>
<sequence>MANPIKPTLKTEFIPWLLILLMIGAGIYFYNNLPERVAAHWNFFGQIDSYGPGQAQAIILPLAAIATYVLFLLLPYLDPKKERHGQFSKVYHVFKAMFLFLVAAVYFVVGLNGLGYNLPVGVIIPGLIGLTFIIIGNYMGKIKMNWFMGIRTPWALSSEEVWDKTHRFGGKMFFLAGILMWLEIILPNRWKLPIFIIAILILLVGTTGYSYIVYSREKKSLNN</sequence>
<dbReference type="STRING" id="1797989.A3H66_02180"/>
<dbReference type="Proteomes" id="UP000178783">
    <property type="component" value="Unassembled WGS sequence"/>
</dbReference>
<keyword evidence="1" id="KW-1133">Transmembrane helix</keyword>
<feature type="transmembrane region" description="Helical" evidence="1">
    <location>
        <begin position="12"/>
        <end position="30"/>
    </location>
</feature>
<dbReference type="InterPro" id="IPR012867">
    <property type="entry name" value="DUF1648"/>
</dbReference>
<reference evidence="3 4" key="1">
    <citation type="journal article" date="2016" name="Nat. Commun.">
        <title>Thousands of microbial genomes shed light on interconnected biogeochemical processes in an aquifer system.</title>
        <authorList>
            <person name="Anantharaman K."/>
            <person name="Brown C.T."/>
            <person name="Hug L.A."/>
            <person name="Sharon I."/>
            <person name="Castelle C.J."/>
            <person name="Probst A.J."/>
            <person name="Thomas B.C."/>
            <person name="Singh A."/>
            <person name="Wilkins M.J."/>
            <person name="Karaoz U."/>
            <person name="Brodie E.L."/>
            <person name="Williams K.H."/>
            <person name="Hubbard S.S."/>
            <person name="Banfield J.F."/>
        </authorList>
    </citation>
    <scope>NUCLEOTIDE SEQUENCE [LARGE SCALE GENOMIC DNA]</scope>
</reference>
<dbReference type="InterPro" id="IPR025962">
    <property type="entry name" value="SdpI/YhfL"/>
</dbReference>
<organism evidence="3 4">
    <name type="scientific">Candidatus Falkowbacteria bacterium RIFCSPLOWO2_02_FULL_45_21</name>
    <dbReference type="NCBI Taxonomy" id="1797989"/>
    <lineage>
        <taxon>Bacteria</taxon>
        <taxon>Candidatus Falkowiibacteriota</taxon>
    </lineage>
</organism>
<protein>
    <recommendedName>
        <fullName evidence="2">DUF1648 domain-containing protein</fullName>
    </recommendedName>
</protein>
<proteinExistence type="predicted"/>
<evidence type="ECO:0000256" key="1">
    <source>
        <dbReference type="SAM" id="Phobius"/>
    </source>
</evidence>
<dbReference type="PANTHER" id="PTHR37810:SF5">
    <property type="entry name" value="IMMUNITY PROTEIN SDPI"/>
    <property type="match status" value="1"/>
</dbReference>
<accession>A0A1F5SC80</accession>
<feature type="transmembrane region" description="Helical" evidence="1">
    <location>
        <begin position="168"/>
        <end position="186"/>
    </location>
</feature>
<feature type="transmembrane region" description="Helical" evidence="1">
    <location>
        <begin position="98"/>
        <end position="116"/>
    </location>
</feature>
<feature type="transmembrane region" description="Helical" evidence="1">
    <location>
        <begin position="192"/>
        <end position="214"/>
    </location>
</feature>
<feature type="transmembrane region" description="Helical" evidence="1">
    <location>
        <begin position="58"/>
        <end position="77"/>
    </location>
</feature>
<name>A0A1F5SC80_9BACT</name>
<feature type="transmembrane region" description="Helical" evidence="1">
    <location>
        <begin position="122"/>
        <end position="140"/>
    </location>
</feature>
<dbReference type="Pfam" id="PF07853">
    <property type="entry name" value="DUF1648"/>
    <property type="match status" value="1"/>
</dbReference>
<dbReference type="PANTHER" id="PTHR37810">
    <property type="entry name" value="IMMUNITY PROTEIN SDPI"/>
    <property type="match status" value="1"/>
</dbReference>
<comment type="caution">
    <text evidence="3">The sequence shown here is derived from an EMBL/GenBank/DDBJ whole genome shotgun (WGS) entry which is preliminary data.</text>
</comment>
<gene>
    <name evidence="3" type="ORF">A3H66_02180</name>
</gene>
<dbReference type="AlphaFoldDB" id="A0A1F5SC80"/>
<feature type="domain" description="DUF1648" evidence="2">
    <location>
        <begin position="17"/>
        <end position="63"/>
    </location>
</feature>
<evidence type="ECO:0000259" key="2">
    <source>
        <dbReference type="Pfam" id="PF07853"/>
    </source>
</evidence>
<dbReference type="PIRSF" id="PIRSF038959">
    <property type="entry name" value="SdpI"/>
    <property type="match status" value="1"/>
</dbReference>
<keyword evidence="1" id="KW-0472">Membrane</keyword>
<dbReference type="Pfam" id="PF13630">
    <property type="entry name" value="SdpI"/>
    <property type="match status" value="1"/>
</dbReference>
<dbReference type="EMBL" id="MFFW01000031">
    <property type="protein sequence ID" value="OGF24216.1"/>
    <property type="molecule type" value="Genomic_DNA"/>
</dbReference>